<protein>
    <recommendedName>
        <fullName evidence="11">RecBCD enzyme subunit RecD</fullName>
        <ecNumber evidence="11">5.6.2.3</ecNumber>
    </recommendedName>
    <alternativeName>
        <fullName evidence="11">DNA 5'-3' helicase subunit RecD</fullName>
    </alternativeName>
    <alternativeName>
        <fullName evidence="11">Exonuclease V subunit RecD</fullName>
        <shortName evidence="11">ExoV subunit RecD</shortName>
    </alternativeName>
    <alternativeName>
        <fullName evidence="11">Helicase/nuclease RecBCD subunit RecD</fullName>
    </alternativeName>
</protein>
<organism evidence="14 15">
    <name type="scientific">Marinospirillum insulare</name>
    <dbReference type="NCBI Taxonomy" id="217169"/>
    <lineage>
        <taxon>Bacteria</taxon>
        <taxon>Pseudomonadati</taxon>
        <taxon>Pseudomonadota</taxon>
        <taxon>Gammaproteobacteria</taxon>
        <taxon>Oceanospirillales</taxon>
        <taxon>Oceanospirillaceae</taxon>
        <taxon>Marinospirillum</taxon>
    </lineage>
</organism>
<evidence type="ECO:0000256" key="11">
    <source>
        <dbReference type="HAMAP-Rule" id="MF_01487"/>
    </source>
</evidence>
<keyword evidence="7 11" id="KW-0067">ATP-binding</keyword>
<dbReference type="CDD" id="cd17933">
    <property type="entry name" value="DEXSc_RecD-like"/>
    <property type="match status" value="1"/>
</dbReference>
<evidence type="ECO:0000256" key="1">
    <source>
        <dbReference type="ARBA" id="ARBA00022722"/>
    </source>
</evidence>
<name>A0ABQ5ZTV6_9GAMM</name>
<comment type="subunit">
    <text evidence="11">Heterotrimer of RecB, RecC and RecD. All subunits contribute to DNA-binding.</text>
</comment>
<evidence type="ECO:0000256" key="4">
    <source>
        <dbReference type="ARBA" id="ARBA00022801"/>
    </source>
</evidence>
<keyword evidence="15" id="KW-1185">Reference proteome</keyword>
<dbReference type="NCBIfam" id="TIGR01447">
    <property type="entry name" value="recD"/>
    <property type="match status" value="1"/>
</dbReference>
<feature type="domain" description="RecBCD enzyme subunit RecD N-terminal" evidence="13">
    <location>
        <begin position="13"/>
        <end position="134"/>
    </location>
</feature>
<dbReference type="EC" id="5.6.2.3" evidence="11"/>
<evidence type="ECO:0000256" key="5">
    <source>
        <dbReference type="ARBA" id="ARBA00022806"/>
    </source>
</evidence>
<dbReference type="Proteomes" id="UP001156682">
    <property type="component" value="Unassembled WGS sequence"/>
</dbReference>
<dbReference type="InterPro" id="IPR049550">
    <property type="entry name" value="RecD_N"/>
</dbReference>
<keyword evidence="6 11" id="KW-0269">Exonuclease</keyword>
<dbReference type="RefSeq" id="WP_027849923.1">
    <property type="nucleotide sequence ID" value="NZ_BSOR01000016.1"/>
</dbReference>
<evidence type="ECO:0000256" key="9">
    <source>
        <dbReference type="ARBA" id="ARBA00023204"/>
    </source>
</evidence>
<reference evidence="15" key="1">
    <citation type="journal article" date="2019" name="Int. J. Syst. Evol. Microbiol.">
        <title>The Global Catalogue of Microorganisms (GCM) 10K type strain sequencing project: providing services to taxonomists for standard genome sequencing and annotation.</title>
        <authorList>
            <consortium name="The Broad Institute Genomics Platform"/>
            <consortium name="The Broad Institute Genome Sequencing Center for Infectious Disease"/>
            <person name="Wu L."/>
            <person name="Ma J."/>
        </authorList>
    </citation>
    <scope>NUCLEOTIDE SEQUENCE [LARGE SCALE GENOMIC DNA]</scope>
    <source>
        <strain evidence="15">NBRC 100033</strain>
    </source>
</reference>
<feature type="domain" description="UvrD-like helicase C-terminal" evidence="12">
    <location>
        <begin position="623"/>
        <end position="669"/>
    </location>
</feature>
<dbReference type="PANTHER" id="PTHR43788">
    <property type="entry name" value="DNA2/NAM7 HELICASE FAMILY MEMBER"/>
    <property type="match status" value="1"/>
</dbReference>
<evidence type="ECO:0000259" key="13">
    <source>
        <dbReference type="Pfam" id="PF21185"/>
    </source>
</evidence>
<comment type="similarity">
    <text evidence="11">Belongs to the RecD family.</text>
</comment>
<accession>A0ABQ5ZTV6</accession>
<dbReference type="Gene3D" id="1.10.10.1020">
    <property type="entry name" value="RecBCD complex, subunit RecD, N-terminal domain"/>
    <property type="match status" value="1"/>
</dbReference>
<sequence>MSKLIIQLESWAEKGALRLLDVALTRFIKEQIPQASDALLLATALVSERNGHGHVCLDLQTVLQQPELQLVEDERIDTTEEAVKVADELTDLIEGWTLASWVEQLLTTDAVADKRTANAASDSASNSSPLVLAGSLKKPFLYLRRYWVYEQQIHKSIQARLKLEQNLPKEATRLLLDQLFEDFKPSKNQPIDWQKIACALAARRGFGIITGGPGTGKTTTVVRLLALLQGLQMQAGKTPLVIRLAAPTGKAAARLSESLAGSVAQVKLPADLAVCRKDIPTEVSTLHRLLGSQPGTRHFRHHAGNPLAADLVVVDEASMVDVEMLARLLDALTPETRLILLGDKDQLASVEAGSVLGDFCQNADQGNYTQATQTWLKENSGQLLPSEMLNEEGSLLAQATSMLRHSYRFHTYPGIGELAELVNTGQASAKQLEAVFASYQREDEAISTTANLALIKLAKPNYQKPATEQQDPLVPLKSLVRKGYSHYLTTLIEQKPSTANREDLDAWALAIFAAHREFQLLTAVRRSIWGVEALNEMTLAALKQVDKFKDLLTGTQLWYSGRPVLVTRNDYSLKLMNGDIGICLEWPASDDSSNKKLLRVAFPDGKGGVRWVLPSRLQGVETVFAMTVHKSQGSEFTHAALVLPSADNPVLTKELLYTGITRSSQAFTLIYSDESVLESALTKKVERASGLQAS</sequence>
<keyword evidence="9 11" id="KW-0234">DNA repair</keyword>
<keyword evidence="5 11" id="KW-0347">Helicase</keyword>
<keyword evidence="4 11" id="KW-0378">Hydrolase</keyword>
<keyword evidence="10 11" id="KW-0413">Isomerase</keyword>
<evidence type="ECO:0000256" key="7">
    <source>
        <dbReference type="ARBA" id="ARBA00022840"/>
    </source>
</evidence>
<dbReference type="Pfam" id="PF13538">
    <property type="entry name" value="UvrD_C_2"/>
    <property type="match status" value="1"/>
</dbReference>
<gene>
    <name evidence="11 14" type="primary">recD</name>
    <name evidence="14" type="ORF">GCM10007878_10260</name>
</gene>
<keyword evidence="2 11" id="KW-0547">Nucleotide-binding</keyword>
<evidence type="ECO:0000313" key="14">
    <source>
        <dbReference type="EMBL" id="GLR63591.1"/>
    </source>
</evidence>
<comment type="caution">
    <text evidence="14">The sequence shown here is derived from an EMBL/GenBank/DDBJ whole genome shotgun (WGS) entry which is preliminary data.</text>
</comment>
<evidence type="ECO:0000313" key="15">
    <source>
        <dbReference type="Proteomes" id="UP001156682"/>
    </source>
</evidence>
<dbReference type="CDD" id="cd18809">
    <property type="entry name" value="SF1_C_RecD"/>
    <property type="match status" value="1"/>
</dbReference>
<dbReference type="InterPro" id="IPR027417">
    <property type="entry name" value="P-loop_NTPase"/>
</dbReference>
<evidence type="ECO:0000256" key="6">
    <source>
        <dbReference type="ARBA" id="ARBA00022839"/>
    </source>
</evidence>
<comment type="function">
    <text evidence="11">A helicase/nuclease that prepares dsDNA breaks (DSB) for recombinational DNA repair. Binds to DSBs and unwinds DNA via a highly rapid and processive ATP-dependent bidirectional helicase activity. Unwinds dsDNA until it encounters a Chi (crossover hotspot instigator) sequence from the 3' direction. Cuts ssDNA a few nucleotides 3' to the Chi site. The properties and activities of the enzyme are changed at Chi. The Chi-altered holoenzyme produces a long 3'-ssDNA overhang and facilitates RecA-binding to the ssDNA for homologous DNA recombination and repair. Holoenzyme degrades any linearized DNA that is unable to undergo homologous recombination. In the holoenzyme this subunit has ssDNA-dependent ATPase and 5'-3' helicase activity. When added to pre-assembled RecBC greatly stimulates nuclease activity and augments holoenzyme processivity. Negatively regulates the RecA-loading ability of RecBCD.</text>
</comment>
<dbReference type="HAMAP" id="MF_01487">
    <property type="entry name" value="RecD"/>
    <property type="match status" value="1"/>
</dbReference>
<evidence type="ECO:0000256" key="10">
    <source>
        <dbReference type="ARBA" id="ARBA00023235"/>
    </source>
</evidence>
<dbReference type="PANTHER" id="PTHR43788:SF6">
    <property type="entry name" value="DNA HELICASE B"/>
    <property type="match status" value="1"/>
</dbReference>
<comment type="catalytic activity">
    <reaction evidence="11">
        <text>ATP + H2O = ADP + phosphate + H(+)</text>
        <dbReference type="Rhea" id="RHEA:13065"/>
        <dbReference type="ChEBI" id="CHEBI:15377"/>
        <dbReference type="ChEBI" id="CHEBI:15378"/>
        <dbReference type="ChEBI" id="CHEBI:30616"/>
        <dbReference type="ChEBI" id="CHEBI:43474"/>
        <dbReference type="ChEBI" id="CHEBI:456216"/>
        <dbReference type="EC" id="5.6.2.3"/>
    </reaction>
</comment>
<evidence type="ECO:0000256" key="8">
    <source>
        <dbReference type="ARBA" id="ARBA00023125"/>
    </source>
</evidence>
<dbReference type="InterPro" id="IPR050534">
    <property type="entry name" value="Coronavir_polyprotein_1ab"/>
</dbReference>
<keyword evidence="3 11" id="KW-0227">DNA damage</keyword>
<dbReference type="InterPro" id="IPR027785">
    <property type="entry name" value="UvrD-like_helicase_C"/>
</dbReference>
<dbReference type="InterPro" id="IPR041851">
    <property type="entry name" value="RecD_N_sf"/>
</dbReference>
<comment type="miscellaneous">
    <text evidence="11">In the RecBCD complex, RecB has a slow 3'-5' helicase, an exonuclease activity and loads RecA onto ssDNA, RecD has a fast 5'-3' helicase activity, while RecC stimulates the ATPase and processivity of the RecB helicase and contributes to recognition of the Chi site.</text>
</comment>
<evidence type="ECO:0000256" key="2">
    <source>
        <dbReference type="ARBA" id="ARBA00022741"/>
    </source>
</evidence>
<dbReference type="Gene3D" id="3.40.50.300">
    <property type="entry name" value="P-loop containing nucleotide triphosphate hydrolases"/>
    <property type="match status" value="3"/>
</dbReference>
<evidence type="ECO:0000256" key="3">
    <source>
        <dbReference type="ARBA" id="ARBA00022763"/>
    </source>
</evidence>
<dbReference type="InterPro" id="IPR006344">
    <property type="entry name" value="RecD"/>
</dbReference>
<proteinExistence type="inferred from homology"/>
<keyword evidence="8 11" id="KW-0238">DNA-binding</keyword>
<dbReference type="SUPFAM" id="SSF52540">
    <property type="entry name" value="P-loop containing nucleoside triphosphate hydrolases"/>
    <property type="match status" value="2"/>
</dbReference>
<feature type="binding site" evidence="11">
    <location>
        <begin position="211"/>
        <end position="218"/>
    </location>
    <ligand>
        <name>ATP</name>
        <dbReference type="ChEBI" id="CHEBI:30616"/>
    </ligand>
</feature>
<keyword evidence="1 11" id="KW-0540">Nuclease</keyword>
<dbReference type="EMBL" id="BSOR01000016">
    <property type="protein sequence ID" value="GLR63591.1"/>
    <property type="molecule type" value="Genomic_DNA"/>
</dbReference>
<dbReference type="Pfam" id="PF13245">
    <property type="entry name" value="AAA_19"/>
    <property type="match status" value="1"/>
</dbReference>
<dbReference type="Pfam" id="PF21185">
    <property type="entry name" value="RecD_N"/>
    <property type="match status" value="1"/>
</dbReference>
<evidence type="ECO:0000259" key="12">
    <source>
        <dbReference type="Pfam" id="PF13538"/>
    </source>
</evidence>